<dbReference type="RefSeq" id="WP_008908261.1">
    <property type="nucleotide sequence ID" value="NZ_CAKP01000043.1"/>
</dbReference>
<dbReference type="STRING" id="857293.CAAU_0903"/>
<protein>
    <recommendedName>
        <fullName evidence="4">rRNA biogenesis protein rrp5</fullName>
    </recommendedName>
</protein>
<evidence type="ECO:0000313" key="2">
    <source>
        <dbReference type="EMBL" id="CCJ32987.1"/>
    </source>
</evidence>
<keyword evidence="3" id="KW-1185">Reference proteome</keyword>
<name>I7LII0_9CLOT</name>
<evidence type="ECO:0000313" key="3">
    <source>
        <dbReference type="Proteomes" id="UP000007652"/>
    </source>
</evidence>
<gene>
    <name evidence="2" type="ORF">CAAU_0903</name>
</gene>
<comment type="caution">
    <text evidence="2">The sequence shown here is derived from an EMBL/GenBank/DDBJ whole genome shotgun (WGS) entry which is preliminary data.</text>
</comment>
<proteinExistence type="predicted"/>
<dbReference type="eggNOG" id="ENOG5033ATR">
    <property type="taxonomic scope" value="Bacteria"/>
</dbReference>
<sequence length="104" mass="11901">MKIEITLNASEDLLEAIKSIAMFVGKINDEKNNEGADNSSVLEEKPKREQRKITLEELRSKLASISQSGKQKEVKNLIKKFGAEKLSEIKEEDYEELYKEAEKL</sequence>
<evidence type="ECO:0000256" key="1">
    <source>
        <dbReference type="SAM" id="MobiDB-lite"/>
    </source>
</evidence>
<evidence type="ECO:0008006" key="4">
    <source>
        <dbReference type="Google" id="ProtNLM"/>
    </source>
</evidence>
<accession>I7LII0</accession>
<reference evidence="2 3" key="1">
    <citation type="journal article" date="2011" name="J. Bacteriol.">
        <title>Draft genome sequence of Caloramator australicus strain RC3T, a thermoanaerobe from the Great Artesian Basin of Australia.</title>
        <authorList>
            <person name="Ogg C.D."/>
            <person name="Patel B.K.C."/>
        </authorList>
    </citation>
    <scope>NUCLEOTIDE SEQUENCE [LARGE SCALE GENOMIC DNA]</scope>
    <source>
        <strain evidence="2 3">RC3</strain>
    </source>
</reference>
<dbReference type="AlphaFoldDB" id="I7LII0"/>
<dbReference type="Proteomes" id="UP000007652">
    <property type="component" value="Unassembled WGS sequence"/>
</dbReference>
<feature type="region of interest" description="Disordered" evidence="1">
    <location>
        <begin position="28"/>
        <end position="48"/>
    </location>
</feature>
<organism evidence="2 3">
    <name type="scientific">Caloramator australicus RC3</name>
    <dbReference type="NCBI Taxonomy" id="857293"/>
    <lineage>
        <taxon>Bacteria</taxon>
        <taxon>Bacillati</taxon>
        <taxon>Bacillota</taxon>
        <taxon>Clostridia</taxon>
        <taxon>Eubacteriales</taxon>
        <taxon>Clostridiaceae</taxon>
        <taxon>Caloramator</taxon>
    </lineage>
</organism>
<dbReference type="EMBL" id="CAKP01000043">
    <property type="protein sequence ID" value="CCJ32987.1"/>
    <property type="molecule type" value="Genomic_DNA"/>
</dbReference>
<dbReference type="OrthoDB" id="1667378at2"/>